<name>A0A3T0EC66_9PROT</name>
<evidence type="ECO:0000313" key="1">
    <source>
        <dbReference type="EMBL" id="AZU04886.1"/>
    </source>
</evidence>
<dbReference type="AlphaFoldDB" id="A0A3T0EC66"/>
<keyword evidence="2" id="KW-1185">Reference proteome</keyword>
<evidence type="ECO:0000313" key="2">
    <source>
        <dbReference type="Proteomes" id="UP000286954"/>
    </source>
</evidence>
<sequence length="38" mass="4180">MLMAGAARRCLLFAASMRYMPRLTPIATGLEPAGKEKR</sequence>
<reference evidence="1 2" key="1">
    <citation type="submission" date="2016-12" db="EMBL/GenBank/DDBJ databases">
        <title>The genome of dimorphic prosthecate Glycocaulis alkaliphilus 6b-8t, isolated from crude oil dictates its adaptability in petroleum environments.</title>
        <authorList>
            <person name="Wu X.-L."/>
            <person name="Geng S."/>
        </authorList>
    </citation>
    <scope>NUCLEOTIDE SEQUENCE [LARGE SCALE GENOMIC DNA]</scope>
    <source>
        <strain evidence="1 2">6B-8</strain>
    </source>
</reference>
<dbReference type="EMBL" id="CP018911">
    <property type="protein sequence ID" value="AZU04886.1"/>
    <property type="molecule type" value="Genomic_DNA"/>
</dbReference>
<organism evidence="1 2">
    <name type="scientific">Glycocaulis alkaliphilus</name>
    <dbReference type="NCBI Taxonomy" id="1434191"/>
    <lineage>
        <taxon>Bacteria</taxon>
        <taxon>Pseudomonadati</taxon>
        <taxon>Pseudomonadota</taxon>
        <taxon>Alphaproteobacteria</taxon>
        <taxon>Maricaulales</taxon>
        <taxon>Maricaulaceae</taxon>
        <taxon>Glycocaulis</taxon>
    </lineage>
</organism>
<dbReference type="KEGG" id="gak:X907_2371"/>
<accession>A0A3T0EC66</accession>
<dbReference type="Proteomes" id="UP000286954">
    <property type="component" value="Chromosome"/>
</dbReference>
<gene>
    <name evidence="1" type="ORF">X907_2371</name>
</gene>
<proteinExistence type="predicted"/>
<protein>
    <submittedName>
        <fullName evidence="1">Uncharacterized protein</fullName>
    </submittedName>
</protein>